<dbReference type="Proteomes" id="UP000741863">
    <property type="component" value="Unassembled WGS sequence"/>
</dbReference>
<gene>
    <name evidence="2" type="ORF">JOD17_001501</name>
</gene>
<evidence type="ECO:0000259" key="1">
    <source>
        <dbReference type="PROSITE" id="PS51677"/>
    </source>
</evidence>
<keyword evidence="3" id="KW-1185">Reference proteome</keyword>
<dbReference type="PROSITE" id="PS51677">
    <property type="entry name" value="NODB"/>
    <property type="match status" value="1"/>
</dbReference>
<dbReference type="SUPFAM" id="SSF88713">
    <property type="entry name" value="Glycoside hydrolase/deacetylase"/>
    <property type="match status" value="1"/>
</dbReference>
<reference evidence="2 3" key="1">
    <citation type="submission" date="2021-01" db="EMBL/GenBank/DDBJ databases">
        <title>Genomic Encyclopedia of Type Strains, Phase IV (KMG-IV): sequencing the most valuable type-strain genomes for metagenomic binning, comparative biology and taxonomic classification.</title>
        <authorList>
            <person name="Goeker M."/>
        </authorList>
    </citation>
    <scope>NUCLEOTIDE SEQUENCE [LARGE SCALE GENOMIC DNA]</scope>
    <source>
        <strain evidence="2 3">DSM 25540</strain>
    </source>
</reference>
<dbReference type="RefSeq" id="WP_204696601.1">
    <property type="nucleotide sequence ID" value="NZ_JAFBEC010000003.1"/>
</dbReference>
<sequence>MVIESVRWPGGQTVAAVLTFDVDGETAHLAEPRNQDRPSLLSMGTYGRGIGLDRLLLILRKHDVLATFFVPGAIAEMDSTVVERIIGGGHAIGHHGYLHKPNDQLTKEQEEAELIKGIEMLEKTMGKKPIGYRAPLWEMHDRSLSLLKQYGFLYDASLQANDIPYEVQIEGGELLEVPGTWVLDDWEQFAFSGDWGSSFHIEEPDKVYRLWKAEFDALYEEGRMFHLTMHPQLMGRASRAQLLDQLITHMKSKPHVWFTTIDEIALRWQAGELSFPVMDQPNRDLLFPAKGDQSHDH</sequence>
<accession>A0ABS2PAF8</accession>
<dbReference type="PANTHER" id="PTHR47561">
    <property type="entry name" value="POLYSACCHARIDE DEACETYLASE FAMILY PROTEIN (AFU_ORTHOLOGUE AFUA_6G05030)"/>
    <property type="match status" value="1"/>
</dbReference>
<feature type="domain" description="NodB homology" evidence="1">
    <location>
        <begin position="38"/>
        <end position="259"/>
    </location>
</feature>
<dbReference type="InterPro" id="IPR037950">
    <property type="entry name" value="PgdA-like"/>
</dbReference>
<dbReference type="Gene3D" id="3.20.20.370">
    <property type="entry name" value="Glycoside hydrolase/deacetylase"/>
    <property type="match status" value="1"/>
</dbReference>
<dbReference type="PANTHER" id="PTHR47561:SF1">
    <property type="entry name" value="POLYSACCHARIDE DEACETYLASE FAMILY PROTEIN (AFU_ORTHOLOGUE AFUA_6G05030)"/>
    <property type="match status" value="1"/>
</dbReference>
<dbReference type="EMBL" id="JAFBEC010000003">
    <property type="protein sequence ID" value="MBM7632408.1"/>
    <property type="molecule type" value="Genomic_DNA"/>
</dbReference>
<name>A0ABS2PAF8_9BACL</name>
<dbReference type="InterPro" id="IPR002509">
    <property type="entry name" value="NODB_dom"/>
</dbReference>
<evidence type="ECO:0000313" key="3">
    <source>
        <dbReference type="Proteomes" id="UP000741863"/>
    </source>
</evidence>
<evidence type="ECO:0000313" key="2">
    <source>
        <dbReference type="EMBL" id="MBM7632408.1"/>
    </source>
</evidence>
<organism evidence="2 3">
    <name type="scientific">Geomicrobium sediminis</name>
    <dbReference type="NCBI Taxonomy" id="1347788"/>
    <lineage>
        <taxon>Bacteria</taxon>
        <taxon>Bacillati</taxon>
        <taxon>Bacillota</taxon>
        <taxon>Bacilli</taxon>
        <taxon>Bacillales</taxon>
        <taxon>Geomicrobium</taxon>
    </lineage>
</organism>
<dbReference type="CDD" id="cd10938">
    <property type="entry name" value="CE4_HpPgdA_like"/>
    <property type="match status" value="1"/>
</dbReference>
<dbReference type="InterPro" id="IPR011330">
    <property type="entry name" value="Glyco_hydro/deAcase_b/a-brl"/>
</dbReference>
<dbReference type="Pfam" id="PF01522">
    <property type="entry name" value="Polysacc_deac_1"/>
    <property type="match status" value="1"/>
</dbReference>
<proteinExistence type="predicted"/>
<comment type="caution">
    <text evidence="2">The sequence shown here is derived from an EMBL/GenBank/DDBJ whole genome shotgun (WGS) entry which is preliminary data.</text>
</comment>
<protein>
    <submittedName>
        <fullName evidence="2">Peptidoglycan/xylan/chitin deacetylase (PgdA/CDA1 family)</fullName>
    </submittedName>
</protein>